<dbReference type="InterPro" id="IPR035109">
    <property type="entry name" value="ASPR"/>
</dbReference>
<evidence type="ECO:0000313" key="2">
    <source>
        <dbReference type="EMBL" id="KAK6754363.1"/>
    </source>
</evidence>
<gene>
    <name evidence="2" type="primary">Necator_chrV.g18183</name>
    <name evidence="2" type="ORF">RB195_013392</name>
</gene>
<protein>
    <recommendedName>
        <fullName evidence="4">Secreted protein</fullName>
    </recommendedName>
</protein>
<dbReference type="EMBL" id="JAVFWL010000005">
    <property type="protein sequence ID" value="KAK6754363.1"/>
    <property type="molecule type" value="Genomic_DNA"/>
</dbReference>
<keyword evidence="1" id="KW-0732">Signal</keyword>
<evidence type="ECO:0000256" key="1">
    <source>
        <dbReference type="SAM" id="SignalP"/>
    </source>
</evidence>
<sequence>MYQWAPLFLMLAFCRLGNFLEVPSCPENDEFTLNSTIREQLYKRILKQKPSLEYGCDLELMGGLALDDPNKNMEFLKSKKVLTYYVSGQNGENLKRAIRQFVGKYRNEIKKLEKEENFGCNYINADDKHQFICIFE</sequence>
<organism evidence="2 3">
    <name type="scientific">Necator americanus</name>
    <name type="common">Human hookworm</name>
    <dbReference type="NCBI Taxonomy" id="51031"/>
    <lineage>
        <taxon>Eukaryota</taxon>
        <taxon>Metazoa</taxon>
        <taxon>Ecdysozoa</taxon>
        <taxon>Nematoda</taxon>
        <taxon>Chromadorea</taxon>
        <taxon>Rhabditida</taxon>
        <taxon>Rhabditina</taxon>
        <taxon>Rhabditomorpha</taxon>
        <taxon>Strongyloidea</taxon>
        <taxon>Ancylostomatidae</taxon>
        <taxon>Bunostominae</taxon>
        <taxon>Necator</taxon>
    </lineage>
</organism>
<evidence type="ECO:0008006" key="4">
    <source>
        <dbReference type="Google" id="ProtNLM"/>
    </source>
</evidence>
<evidence type="ECO:0000313" key="3">
    <source>
        <dbReference type="Proteomes" id="UP001303046"/>
    </source>
</evidence>
<dbReference type="Proteomes" id="UP001303046">
    <property type="component" value="Unassembled WGS sequence"/>
</dbReference>
<feature type="signal peptide" evidence="1">
    <location>
        <begin position="1"/>
        <end position="19"/>
    </location>
</feature>
<proteinExistence type="predicted"/>
<comment type="caution">
    <text evidence="2">The sequence shown here is derived from an EMBL/GenBank/DDBJ whole genome shotgun (WGS) entry which is preliminary data.</text>
</comment>
<reference evidence="2 3" key="1">
    <citation type="submission" date="2023-08" db="EMBL/GenBank/DDBJ databases">
        <title>A Necator americanus chromosomal reference genome.</title>
        <authorList>
            <person name="Ilik V."/>
            <person name="Petrzelkova K.J."/>
            <person name="Pardy F."/>
            <person name="Fuh T."/>
            <person name="Niatou-Singa F.S."/>
            <person name="Gouil Q."/>
            <person name="Baker L."/>
            <person name="Ritchie M.E."/>
            <person name="Jex A.R."/>
            <person name="Gazzola D."/>
            <person name="Li H."/>
            <person name="Toshio Fujiwara R."/>
            <person name="Zhan B."/>
            <person name="Aroian R.V."/>
            <person name="Pafco B."/>
            <person name="Schwarz E.M."/>
        </authorList>
    </citation>
    <scope>NUCLEOTIDE SEQUENCE [LARGE SCALE GENOMIC DNA]</scope>
    <source>
        <strain evidence="2 3">Aroian</strain>
        <tissue evidence="2">Whole animal</tissue>
    </source>
</reference>
<keyword evidence="3" id="KW-1185">Reference proteome</keyword>
<name>A0ABR1DVA7_NECAM</name>
<dbReference type="Pfam" id="PF17641">
    <property type="entry name" value="ASPRs"/>
    <property type="match status" value="1"/>
</dbReference>
<feature type="chain" id="PRO_5047403365" description="Secreted protein" evidence="1">
    <location>
        <begin position="20"/>
        <end position="136"/>
    </location>
</feature>
<accession>A0ABR1DVA7</accession>